<keyword evidence="9 11" id="KW-0012">Acyltransferase</keyword>
<dbReference type="OMA" id="FFANCLT"/>
<keyword evidence="14" id="KW-1185">Reference proteome</keyword>
<keyword evidence="4 11" id="KW-0812">Transmembrane</keyword>
<dbReference type="RefSeq" id="XP_018274180.1">
    <property type="nucleotide sequence ID" value="XM_018415421.1"/>
</dbReference>
<organism evidence="13 14">
    <name type="scientific">Rhodotorula graminis (strain WP1)</name>
    <dbReference type="NCBI Taxonomy" id="578459"/>
    <lineage>
        <taxon>Eukaryota</taxon>
        <taxon>Fungi</taxon>
        <taxon>Dikarya</taxon>
        <taxon>Basidiomycota</taxon>
        <taxon>Pucciniomycotina</taxon>
        <taxon>Microbotryomycetes</taxon>
        <taxon>Sporidiobolales</taxon>
        <taxon>Sporidiobolaceae</taxon>
        <taxon>Rhodotorula</taxon>
    </lineage>
</organism>
<evidence type="ECO:0000256" key="7">
    <source>
        <dbReference type="ARBA" id="ARBA00023139"/>
    </source>
</evidence>
<dbReference type="OrthoDB" id="302728at2759"/>
<dbReference type="EMBL" id="KQ474073">
    <property type="protein sequence ID" value="KPV78131.1"/>
    <property type="molecule type" value="Genomic_DNA"/>
</dbReference>
<gene>
    <name evidence="13" type="ORF">RHOBADRAFT_50639</name>
</gene>
<evidence type="ECO:0000313" key="13">
    <source>
        <dbReference type="EMBL" id="KPV78131.1"/>
    </source>
</evidence>
<evidence type="ECO:0000256" key="3">
    <source>
        <dbReference type="ARBA" id="ARBA00022679"/>
    </source>
</evidence>
<accession>A0A194SF18</accession>
<dbReference type="PANTHER" id="PTHR22883:SF301">
    <property type="entry name" value="PALMITOYLTRANSFERASE ZDHHC12"/>
    <property type="match status" value="1"/>
</dbReference>
<dbReference type="GO" id="GO:0005794">
    <property type="term" value="C:Golgi apparatus"/>
    <property type="evidence" value="ECO:0007669"/>
    <property type="project" value="TreeGrafter"/>
</dbReference>
<evidence type="ECO:0000256" key="6">
    <source>
        <dbReference type="ARBA" id="ARBA00023136"/>
    </source>
</evidence>
<evidence type="ECO:0000256" key="1">
    <source>
        <dbReference type="ARBA" id="ARBA00004127"/>
    </source>
</evidence>
<evidence type="ECO:0000256" key="5">
    <source>
        <dbReference type="ARBA" id="ARBA00022989"/>
    </source>
</evidence>
<evidence type="ECO:0000313" key="14">
    <source>
        <dbReference type="Proteomes" id="UP000053890"/>
    </source>
</evidence>
<comment type="similarity">
    <text evidence="2 11">Belongs to the DHHC palmitoyltransferase family.</text>
</comment>
<keyword evidence="7" id="KW-0564">Palmitate</keyword>
<dbReference type="GO" id="GO:0005783">
    <property type="term" value="C:endoplasmic reticulum"/>
    <property type="evidence" value="ECO:0007669"/>
    <property type="project" value="TreeGrafter"/>
</dbReference>
<evidence type="ECO:0000256" key="11">
    <source>
        <dbReference type="RuleBase" id="RU079119"/>
    </source>
</evidence>
<dbReference type="AlphaFoldDB" id="A0A194SF18"/>
<feature type="transmembrane region" description="Helical" evidence="11">
    <location>
        <begin position="69"/>
        <end position="94"/>
    </location>
</feature>
<feature type="transmembrane region" description="Helical" evidence="11">
    <location>
        <begin position="38"/>
        <end position="63"/>
    </location>
</feature>
<comment type="subcellular location">
    <subcellularLocation>
        <location evidence="1">Endomembrane system</location>
        <topology evidence="1">Multi-pass membrane protein</topology>
    </subcellularLocation>
</comment>
<dbReference type="InterPro" id="IPR039859">
    <property type="entry name" value="PFA4/ZDH16/20/ERF2-like"/>
</dbReference>
<dbReference type="GO" id="GO:0006612">
    <property type="term" value="P:protein targeting to membrane"/>
    <property type="evidence" value="ECO:0007669"/>
    <property type="project" value="TreeGrafter"/>
</dbReference>
<evidence type="ECO:0000259" key="12">
    <source>
        <dbReference type="Pfam" id="PF01529"/>
    </source>
</evidence>
<dbReference type="InterPro" id="IPR001594">
    <property type="entry name" value="Palmitoyltrfase_DHHC"/>
</dbReference>
<comment type="domain">
    <text evidence="11">The DHHC domain is required for palmitoyltransferase activity.</text>
</comment>
<dbReference type="GO" id="GO:0019706">
    <property type="term" value="F:protein-cysteine S-palmitoyltransferase activity"/>
    <property type="evidence" value="ECO:0007669"/>
    <property type="project" value="UniProtKB-EC"/>
</dbReference>
<evidence type="ECO:0000256" key="2">
    <source>
        <dbReference type="ARBA" id="ARBA00008574"/>
    </source>
</evidence>
<proteinExistence type="inferred from homology"/>
<feature type="transmembrane region" description="Helical" evidence="11">
    <location>
        <begin position="270"/>
        <end position="293"/>
    </location>
</feature>
<evidence type="ECO:0000256" key="4">
    <source>
        <dbReference type="ARBA" id="ARBA00022692"/>
    </source>
</evidence>
<dbReference type="GeneID" id="28975869"/>
<feature type="domain" description="Palmitoyltransferase DHHC" evidence="12">
    <location>
        <begin position="129"/>
        <end position="296"/>
    </location>
</feature>
<dbReference type="PANTHER" id="PTHR22883">
    <property type="entry name" value="ZINC FINGER DHHC DOMAIN CONTAINING PROTEIN"/>
    <property type="match status" value="1"/>
</dbReference>
<evidence type="ECO:0000256" key="8">
    <source>
        <dbReference type="ARBA" id="ARBA00023288"/>
    </source>
</evidence>
<dbReference type="EC" id="2.3.1.225" evidence="11"/>
<evidence type="ECO:0000256" key="10">
    <source>
        <dbReference type="ARBA" id="ARBA00048048"/>
    </source>
</evidence>
<evidence type="ECO:0000256" key="9">
    <source>
        <dbReference type="ARBA" id="ARBA00023315"/>
    </source>
</evidence>
<name>A0A194SF18_RHOGW</name>
<feature type="transmembrane region" description="Helical" evidence="11">
    <location>
        <begin position="166"/>
        <end position="185"/>
    </location>
</feature>
<keyword evidence="5 11" id="KW-1133">Transmembrane helix</keyword>
<keyword evidence="8" id="KW-0449">Lipoprotein</keyword>
<comment type="catalytic activity">
    <reaction evidence="10 11">
        <text>L-cysteinyl-[protein] + hexadecanoyl-CoA = S-hexadecanoyl-L-cysteinyl-[protein] + CoA</text>
        <dbReference type="Rhea" id="RHEA:36683"/>
        <dbReference type="Rhea" id="RHEA-COMP:10131"/>
        <dbReference type="Rhea" id="RHEA-COMP:11032"/>
        <dbReference type="ChEBI" id="CHEBI:29950"/>
        <dbReference type="ChEBI" id="CHEBI:57287"/>
        <dbReference type="ChEBI" id="CHEBI:57379"/>
        <dbReference type="ChEBI" id="CHEBI:74151"/>
        <dbReference type="EC" id="2.3.1.225"/>
    </reaction>
</comment>
<keyword evidence="6 11" id="KW-0472">Membrane</keyword>
<sequence>MLATDITDVLGTVQGPSAPPSALPVSRWKRPNVWLGRAIPLLLLVFAVRGYSLVLLEIIPLLWSRRPAVAALYSAAVHLLLVMTGISYFMVYFLPIKPPSVKEPPPSVFACDGAGEPLRCFRDGCDGAWQSTRTRHCRDCGTCRPNFDHHCAFVANDVCCSTLKPFACFLAYAAALLVIALVPFAPLQWKACREVVSETWWSDEMRERWWSGWRGWVGGPVYRYAGALLLGYRQYQLSVDDRPLVLRDGTLREIDSREAALYPHLVVPSLSMLFVTFFASFISVIALVMLYVVARNARQGRTSVQGERIKLHRSTTYDARLRLWVPLPEGGGAVVLVEPDHDLFDLGAEENWTSLMGDSWLEWAQPWITSRVSDFAMNRQAVHELEARARKEL</sequence>
<reference evidence="13 14" key="1">
    <citation type="journal article" date="2015" name="Front. Microbiol.">
        <title>Genome sequence of the plant growth promoting endophytic yeast Rhodotorula graminis WP1.</title>
        <authorList>
            <person name="Firrincieli A."/>
            <person name="Otillar R."/>
            <person name="Salamov A."/>
            <person name="Schmutz J."/>
            <person name="Khan Z."/>
            <person name="Redman R.S."/>
            <person name="Fleck N.D."/>
            <person name="Lindquist E."/>
            <person name="Grigoriev I.V."/>
            <person name="Doty S.L."/>
        </authorList>
    </citation>
    <scope>NUCLEOTIDE SEQUENCE [LARGE SCALE GENOMIC DNA]</scope>
    <source>
        <strain evidence="13 14">WP1</strain>
    </source>
</reference>
<keyword evidence="3 11" id="KW-0808">Transferase</keyword>
<dbReference type="PROSITE" id="PS50216">
    <property type="entry name" value="DHHC"/>
    <property type="match status" value="1"/>
</dbReference>
<dbReference type="Proteomes" id="UP000053890">
    <property type="component" value="Unassembled WGS sequence"/>
</dbReference>
<protein>
    <recommendedName>
        <fullName evidence="11">Palmitoyltransferase</fullName>
        <ecNumber evidence="11">2.3.1.225</ecNumber>
    </recommendedName>
</protein>
<dbReference type="Pfam" id="PF01529">
    <property type="entry name" value="DHHC"/>
    <property type="match status" value="1"/>
</dbReference>